<proteinExistence type="predicted"/>
<dbReference type="PANTHER" id="PTHR34473:SF2">
    <property type="entry name" value="UPF0699 TRANSMEMBRANE PROTEIN YDBT"/>
    <property type="match status" value="1"/>
</dbReference>
<keyword evidence="2" id="KW-0812">Transmembrane</keyword>
<keyword evidence="5" id="KW-1185">Reference proteome</keyword>
<feature type="region of interest" description="Disordered" evidence="1">
    <location>
        <begin position="395"/>
        <end position="414"/>
    </location>
</feature>
<dbReference type="EMBL" id="QUBR01000002">
    <property type="protein sequence ID" value="REK69732.1"/>
    <property type="molecule type" value="Genomic_DNA"/>
</dbReference>
<organism evidence="4 5">
    <name type="scientific">Aeromicrobium endophyticum</name>
    <dbReference type="NCBI Taxonomy" id="2292704"/>
    <lineage>
        <taxon>Bacteria</taxon>
        <taxon>Bacillati</taxon>
        <taxon>Actinomycetota</taxon>
        <taxon>Actinomycetes</taxon>
        <taxon>Propionibacteriales</taxon>
        <taxon>Nocardioidaceae</taxon>
        <taxon>Aeromicrobium</taxon>
    </lineage>
</organism>
<dbReference type="Proteomes" id="UP000265581">
    <property type="component" value="Unassembled WGS sequence"/>
</dbReference>
<feature type="domain" description="YdbS-like PH" evidence="3">
    <location>
        <begin position="349"/>
        <end position="420"/>
    </location>
</feature>
<feature type="transmembrane region" description="Helical" evidence="2">
    <location>
        <begin position="181"/>
        <end position="201"/>
    </location>
</feature>
<keyword evidence="2" id="KW-0472">Membrane</keyword>
<gene>
    <name evidence="4" type="ORF">DX116_11045</name>
</gene>
<evidence type="ECO:0000313" key="4">
    <source>
        <dbReference type="EMBL" id="REK69732.1"/>
    </source>
</evidence>
<protein>
    <recommendedName>
        <fullName evidence="3">YdbS-like PH domain-containing protein</fullName>
    </recommendedName>
</protein>
<comment type="caution">
    <text evidence="4">The sequence shown here is derived from an EMBL/GenBank/DDBJ whole genome shotgun (WGS) entry which is preliminary data.</text>
</comment>
<name>A0A371P1A1_9ACTN</name>
<sequence>MAPGSDAVVEAVGHRTHPLTAVVRGALLAVAAVLGLLGSVFSGDTWGDVPAVVALGIALVGGLVLGMVVGFAGWLFTRYVIDGTELRIDSGVVTKSSRRIPYERIQSVDIAEPLVARVLGLAELRIEMAGGKDSRTSLRFLKLADARALRRVLLSRAHGDDVEQAPDERRSIITRVPPERVMIGTLLSLDFAFAAAGSLVLLVLATWFGGVVVLLGGIVPLATWLAQIVARRVLQQWNFTLSRGERGLRIERGLLSRTSQTIPVDRVQGIAVKEPFVWRRLGWQRLEVDIAGYAEHGDDDDGDSSSVLLPIADRALAAAVIAELMPSASIDVPHIAAPRRSRLFAPIGWRFRWVGADAASFVAHEGWIEQTTSIVPHRRTQSVELRQGPLQRRRRVATVEVHTPKGPVDADGRHLDEGEAREVLLAQLERARAARV</sequence>
<evidence type="ECO:0000259" key="3">
    <source>
        <dbReference type="Pfam" id="PF03703"/>
    </source>
</evidence>
<dbReference type="PIRSF" id="PIRSF026631">
    <property type="entry name" value="UCP026631"/>
    <property type="match status" value="1"/>
</dbReference>
<feature type="domain" description="YdbS-like PH" evidence="3">
    <location>
        <begin position="238"/>
        <end position="321"/>
    </location>
</feature>
<dbReference type="OrthoDB" id="3190163at2"/>
<evidence type="ECO:0000313" key="5">
    <source>
        <dbReference type="Proteomes" id="UP000265581"/>
    </source>
</evidence>
<dbReference type="Pfam" id="PF03703">
    <property type="entry name" value="bPH_2"/>
    <property type="match status" value="3"/>
</dbReference>
<feature type="transmembrane region" description="Helical" evidence="2">
    <location>
        <begin position="207"/>
        <end position="226"/>
    </location>
</feature>
<keyword evidence="2" id="KW-1133">Transmembrane helix</keyword>
<evidence type="ECO:0000256" key="2">
    <source>
        <dbReference type="SAM" id="Phobius"/>
    </source>
</evidence>
<feature type="transmembrane region" description="Helical" evidence="2">
    <location>
        <begin position="21"/>
        <end position="41"/>
    </location>
</feature>
<dbReference type="InterPro" id="IPR005182">
    <property type="entry name" value="YdbS-like_PH"/>
</dbReference>
<accession>A0A371P1A1</accession>
<dbReference type="RefSeq" id="WP_119704331.1">
    <property type="nucleotide sequence ID" value="NZ_JBHSOI010000002.1"/>
</dbReference>
<dbReference type="PANTHER" id="PTHR34473">
    <property type="entry name" value="UPF0699 TRANSMEMBRANE PROTEIN YDBS"/>
    <property type="match status" value="1"/>
</dbReference>
<dbReference type="AlphaFoldDB" id="A0A371P1A1"/>
<reference evidence="4 5" key="1">
    <citation type="submission" date="2018-08" db="EMBL/GenBank/DDBJ databases">
        <title>Aeromicrobium sp. M2KJ-4, whole genome shotgun sequence.</title>
        <authorList>
            <person name="Tuo L."/>
        </authorList>
    </citation>
    <scope>NUCLEOTIDE SEQUENCE [LARGE SCALE GENOMIC DNA]</scope>
    <source>
        <strain evidence="4 5">M2KJ-4</strain>
    </source>
</reference>
<dbReference type="InterPro" id="IPR014529">
    <property type="entry name" value="UCP026631"/>
</dbReference>
<evidence type="ECO:0000256" key="1">
    <source>
        <dbReference type="SAM" id="MobiDB-lite"/>
    </source>
</evidence>
<feature type="transmembrane region" description="Helical" evidence="2">
    <location>
        <begin position="53"/>
        <end position="77"/>
    </location>
</feature>
<feature type="domain" description="YdbS-like PH" evidence="3">
    <location>
        <begin position="74"/>
        <end position="151"/>
    </location>
</feature>